<evidence type="ECO:0000256" key="6">
    <source>
        <dbReference type="ARBA" id="ARBA00023235"/>
    </source>
</evidence>
<evidence type="ECO:0000256" key="7">
    <source>
        <dbReference type="SAM" id="MobiDB-lite"/>
    </source>
</evidence>
<dbReference type="GO" id="GO:0000162">
    <property type="term" value="P:L-tryptophan biosynthetic process"/>
    <property type="evidence" value="ECO:0007669"/>
    <property type="project" value="UniProtKB-UniPathway"/>
</dbReference>
<comment type="caution">
    <text evidence="9">The sequence shown here is derived from an EMBL/GenBank/DDBJ whole genome shotgun (WGS) entry which is preliminary data.</text>
</comment>
<evidence type="ECO:0000259" key="8">
    <source>
        <dbReference type="Pfam" id="PF00697"/>
    </source>
</evidence>
<dbReference type="PANTHER" id="PTHR42894:SF1">
    <property type="entry name" value="N-(5'-PHOSPHORIBOSYL)ANTHRANILATE ISOMERASE"/>
    <property type="match status" value="1"/>
</dbReference>
<reference evidence="9" key="1">
    <citation type="submission" date="2013-08" db="EMBL/GenBank/DDBJ databases">
        <authorList>
            <person name="Mendez C."/>
            <person name="Richter M."/>
            <person name="Ferrer M."/>
            <person name="Sanchez J."/>
        </authorList>
    </citation>
    <scope>NUCLEOTIDE SEQUENCE</scope>
</reference>
<keyword evidence="3" id="KW-0028">Amino-acid biosynthesis</keyword>
<dbReference type="GO" id="GO:0004640">
    <property type="term" value="F:phosphoribosylanthranilate isomerase activity"/>
    <property type="evidence" value="ECO:0007669"/>
    <property type="project" value="UniProtKB-EC"/>
</dbReference>
<feature type="compositionally biased region" description="Basic and acidic residues" evidence="7">
    <location>
        <begin position="1"/>
        <end position="14"/>
    </location>
</feature>
<dbReference type="EMBL" id="AUZZ01007307">
    <property type="protein sequence ID" value="EQD42895.1"/>
    <property type="molecule type" value="Genomic_DNA"/>
</dbReference>
<feature type="region of interest" description="Disordered" evidence="7">
    <location>
        <begin position="1"/>
        <end position="21"/>
    </location>
</feature>
<reference evidence="9" key="2">
    <citation type="journal article" date="2014" name="ISME J.">
        <title>Microbial stratification in low pH oxic and suboxic macroscopic growths along an acid mine drainage.</title>
        <authorList>
            <person name="Mendez-Garcia C."/>
            <person name="Mesa V."/>
            <person name="Sprenger R.R."/>
            <person name="Richter M."/>
            <person name="Diez M.S."/>
            <person name="Solano J."/>
            <person name="Bargiela R."/>
            <person name="Golyshina O.V."/>
            <person name="Manteca A."/>
            <person name="Ramos J.L."/>
            <person name="Gallego J.R."/>
            <person name="Llorente I."/>
            <person name="Martins Dos Santos V.A."/>
            <person name="Jensen O.N."/>
            <person name="Pelaez A.I."/>
            <person name="Sanchez J."/>
            <person name="Ferrer M."/>
        </authorList>
    </citation>
    <scope>NUCLEOTIDE SEQUENCE</scope>
</reference>
<dbReference type="AlphaFoldDB" id="T1ALF5"/>
<gene>
    <name evidence="9" type="ORF">B2A_10122</name>
</gene>
<evidence type="ECO:0000256" key="4">
    <source>
        <dbReference type="ARBA" id="ARBA00022822"/>
    </source>
</evidence>
<accession>T1ALF5</accession>
<keyword evidence="6 9" id="KW-0413">Isomerase</keyword>
<comment type="pathway">
    <text evidence="1">Amino-acid biosynthesis; L-tryptophan biosynthesis; L-tryptophan from chorismate: step 3/5.</text>
</comment>
<name>T1ALF5_9ZZZZ</name>
<keyword evidence="5" id="KW-0057">Aromatic amino acid biosynthesis</keyword>
<dbReference type="SUPFAM" id="SSF51366">
    <property type="entry name" value="Ribulose-phoshate binding barrel"/>
    <property type="match status" value="1"/>
</dbReference>
<dbReference type="Gene3D" id="3.20.20.70">
    <property type="entry name" value="Aldolase class I"/>
    <property type="match status" value="1"/>
</dbReference>
<organism evidence="9">
    <name type="scientific">mine drainage metagenome</name>
    <dbReference type="NCBI Taxonomy" id="410659"/>
    <lineage>
        <taxon>unclassified sequences</taxon>
        <taxon>metagenomes</taxon>
        <taxon>ecological metagenomes</taxon>
    </lineage>
</organism>
<keyword evidence="4" id="KW-0822">Tryptophan biosynthesis</keyword>
<proteinExistence type="predicted"/>
<dbReference type="InterPro" id="IPR013785">
    <property type="entry name" value="Aldolase_TIM"/>
</dbReference>
<evidence type="ECO:0000313" key="9">
    <source>
        <dbReference type="EMBL" id="EQD42895.1"/>
    </source>
</evidence>
<evidence type="ECO:0000256" key="2">
    <source>
        <dbReference type="ARBA" id="ARBA00012572"/>
    </source>
</evidence>
<evidence type="ECO:0000256" key="5">
    <source>
        <dbReference type="ARBA" id="ARBA00023141"/>
    </source>
</evidence>
<sequence length="161" mass="16609">MGGRGRPDPDDHPTAVRRGRGHRVQVYGAIPPGLDYLETHHLVPSVPVGPVPPGGGLPTLPPVETCPRIHLDAATSSALPGGSGMRADWDACARLIDAHPGRKFVLAGGLTPASVADALGSVRPWGVDVSSGVESAPGVKDPERMRAFVRAVEAFEAGAHA</sequence>
<dbReference type="PANTHER" id="PTHR42894">
    <property type="entry name" value="N-(5'-PHOSPHORIBOSYL)ANTHRANILATE ISOMERASE"/>
    <property type="match status" value="1"/>
</dbReference>
<evidence type="ECO:0000256" key="3">
    <source>
        <dbReference type="ARBA" id="ARBA00022605"/>
    </source>
</evidence>
<dbReference type="InterPro" id="IPR001240">
    <property type="entry name" value="PRAI_dom"/>
</dbReference>
<dbReference type="InterPro" id="IPR044643">
    <property type="entry name" value="TrpF_fam"/>
</dbReference>
<evidence type="ECO:0000256" key="1">
    <source>
        <dbReference type="ARBA" id="ARBA00004664"/>
    </source>
</evidence>
<dbReference type="UniPathway" id="UPA00035">
    <property type="reaction ID" value="UER00042"/>
</dbReference>
<dbReference type="InterPro" id="IPR011060">
    <property type="entry name" value="RibuloseP-bd_barrel"/>
</dbReference>
<dbReference type="EC" id="5.3.1.24" evidence="2"/>
<feature type="domain" description="N-(5'phosphoribosyl) anthranilate isomerase (PRAI)" evidence="8">
    <location>
        <begin position="80"/>
        <end position="150"/>
    </location>
</feature>
<protein>
    <recommendedName>
        <fullName evidence="2">phosphoribosylanthranilate isomerase</fullName>
        <ecNumber evidence="2">5.3.1.24</ecNumber>
    </recommendedName>
</protein>
<dbReference type="Pfam" id="PF00697">
    <property type="entry name" value="PRAI"/>
    <property type="match status" value="1"/>
</dbReference>